<accession>A0A1C7NPQ7</accession>
<proteinExistence type="predicted"/>
<dbReference type="GO" id="GO:0004099">
    <property type="term" value="F:chitin deacetylase activity"/>
    <property type="evidence" value="ECO:0007669"/>
    <property type="project" value="TreeGrafter"/>
</dbReference>
<dbReference type="GO" id="GO:0016020">
    <property type="term" value="C:membrane"/>
    <property type="evidence" value="ECO:0007669"/>
    <property type="project" value="TreeGrafter"/>
</dbReference>
<dbReference type="CDD" id="cd10952">
    <property type="entry name" value="CE4_MrCDA_like"/>
    <property type="match status" value="1"/>
</dbReference>
<sequence length="513" mass="54615">MQLTALGALLLATGSFVTAASTKSASSKTSSGVLAVESPTWLPDFPTPKGVNSGYPTGKLDTSKTLPRETLDTKSYPEPWAAPDVNHPEVKKVIAAIDWSKVPKAAVRKNNKNGDIIFKGYPNSDPDCWWSQSGCTKPKLSYLPEDVHYCPTPGDWGLNYDDGPFNLGGEDKELDKWAEPELYNFLAENNNQKATLFYIGSNVVTYPEAAKRAINHGHVLCSHTWSHPQMTTQTNEQVVAQLYWSLRAIKEATGVTTKCWRPPQGDVDDRVRAIAWQMGLHTYLWNGDTNDWNMPGSGGGDLAPAKVDALFEKWIADAKAHKDKTGLIVLEHELNNATVKMTEKWLPKLQSVFNVKSIHQCLNISQPYWEKNWVYPVGDETVPAAASNTTEAAASNTTEAASNNATDAASTNATATTTTAAAGTTDITLSSDTASLASSAAPVPVVATAPPAAESTAASDASANTNADATNDASANTNALANSQIETSGALSNKATQSAAVLTAAAAIAAYVL</sequence>
<dbReference type="InterPro" id="IPR002509">
    <property type="entry name" value="NODB_dom"/>
</dbReference>
<dbReference type="OrthoDB" id="407355at2759"/>
<dbReference type="PANTHER" id="PTHR10587">
    <property type="entry name" value="GLYCOSYL TRANSFERASE-RELATED"/>
    <property type="match status" value="1"/>
</dbReference>
<keyword evidence="5" id="KW-1185">Reference proteome</keyword>
<feature type="domain" description="NodB homology" evidence="3">
    <location>
        <begin position="154"/>
        <end position="358"/>
    </location>
</feature>
<gene>
    <name evidence="4" type="primary">CDA_12</name>
    <name evidence="4" type="ORF">A0J61_00937</name>
</gene>
<dbReference type="SUPFAM" id="SSF88713">
    <property type="entry name" value="Glycoside hydrolase/deacetylase"/>
    <property type="match status" value="1"/>
</dbReference>
<evidence type="ECO:0000313" key="5">
    <source>
        <dbReference type="Proteomes" id="UP000093000"/>
    </source>
</evidence>
<feature type="region of interest" description="Disordered" evidence="1">
    <location>
        <begin position="45"/>
        <end position="64"/>
    </location>
</feature>
<protein>
    <submittedName>
        <fullName evidence="4">Chitin deacetylase</fullName>
    </submittedName>
</protein>
<dbReference type="EMBL" id="LUGH01000025">
    <property type="protein sequence ID" value="OBZ90998.1"/>
    <property type="molecule type" value="Genomic_DNA"/>
</dbReference>
<keyword evidence="2" id="KW-0732">Signal</keyword>
<evidence type="ECO:0000313" key="4">
    <source>
        <dbReference type="EMBL" id="OBZ90998.1"/>
    </source>
</evidence>
<dbReference type="PANTHER" id="PTHR10587:SF98">
    <property type="entry name" value="CHITIN DEACETYLASE"/>
    <property type="match status" value="1"/>
</dbReference>
<dbReference type="PROSITE" id="PS51677">
    <property type="entry name" value="NODB"/>
    <property type="match status" value="1"/>
</dbReference>
<feature type="signal peptide" evidence="2">
    <location>
        <begin position="1"/>
        <end position="19"/>
    </location>
</feature>
<dbReference type="InterPro" id="IPR011330">
    <property type="entry name" value="Glyco_hydro/deAcase_b/a-brl"/>
</dbReference>
<dbReference type="Pfam" id="PF01522">
    <property type="entry name" value="Polysacc_deac_1"/>
    <property type="match status" value="1"/>
</dbReference>
<feature type="region of interest" description="Disordered" evidence="1">
    <location>
        <begin position="388"/>
        <end position="417"/>
    </location>
</feature>
<name>A0A1C7NPQ7_9FUNG</name>
<reference evidence="4 5" key="1">
    <citation type="submission" date="2016-03" db="EMBL/GenBank/DDBJ databases">
        <title>Choanephora cucurbitarum.</title>
        <authorList>
            <person name="Min B."/>
            <person name="Park H."/>
            <person name="Park J.-H."/>
            <person name="Shin H.-D."/>
            <person name="Choi I.-G."/>
        </authorList>
    </citation>
    <scope>NUCLEOTIDE SEQUENCE [LARGE SCALE GENOMIC DNA]</scope>
    <source>
        <strain evidence="4 5">KUS-F28377</strain>
    </source>
</reference>
<dbReference type="Proteomes" id="UP000093000">
    <property type="component" value="Unassembled WGS sequence"/>
</dbReference>
<evidence type="ECO:0000256" key="2">
    <source>
        <dbReference type="SAM" id="SignalP"/>
    </source>
</evidence>
<evidence type="ECO:0000259" key="3">
    <source>
        <dbReference type="PROSITE" id="PS51677"/>
    </source>
</evidence>
<dbReference type="InterPro" id="IPR050248">
    <property type="entry name" value="Polysacc_deacetylase_ArnD"/>
</dbReference>
<dbReference type="Gene3D" id="3.20.20.370">
    <property type="entry name" value="Glycoside hydrolase/deacetylase"/>
    <property type="match status" value="1"/>
</dbReference>
<comment type="caution">
    <text evidence="4">The sequence shown here is derived from an EMBL/GenBank/DDBJ whole genome shotgun (WGS) entry which is preliminary data.</text>
</comment>
<dbReference type="InParanoid" id="A0A1C7NPQ7"/>
<dbReference type="AlphaFoldDB" id="A0A1C7NPQ7"/>
<dbReference type="GO" id="GO:0009272">
    <property type="term" value="P:fungal-type cell wall biogenesis"/>
    <property type="evidence" value="ECO:0007669"/>
    <property type="project" value="UniProtKB-ARBA"/>
</dbReference>
<feature type="region of interest" description="Disordered" evidence="1">
    <location>
        <begin position="451"/>
        <end position="473"/>
    </location>
</feature>
<feature type="chain" id="PRO_5008889816" evidence="2">
    <location>
        <begin position="20"/>
        <end position="513"/>
    </location>
</feature>
<organism evidence="4 5">
    <name type="scientific">Choanephora cucurbitarum</name>
    <dbReference type="NCBI Taxonomy" id="101091"/>
    <lineage>
        <taxon>Eukaryota</taxon>
        <taxon>Fungi</taxon>
        <taxon>Fungi incertae sedis</taxon>
        <taxon>Mucoromycota</taxon>
        <taxon>Mucoromycotina</taxon>
        <taxon>Mucoromycetes</taxon>
        <taxon>Mucorales</taxon>
        <taxon>Mucorineae</taxon>
        <taxon>Choanephoraceae</taxon>
        <taxon>Choanephoroideae</taxon>
        <taxon>Choanephora</taxon>
    </lineage>
</organism>
<evidence type="ECO:0000256" key="1">
    <source>
        <dbReference type="SAM" id="MobiDB-lite"/>
    </source>
</evidence>
<dbReference type="GO" id="GO:0005975">
    <property type="term" value="P:carbohydrate metabolic process"/>
    <property type="evidence" value="ECO:0007669"/>
    <property type="project" value="InterPro"/>
</dbReference>